<accession>A0ABV1DWP5</accession>
<keyword evidence="1" id="KW-1133">Transmembrane helix</keyword>
<keyword evidence="1" id="KW-0472">Membrane</keyword>
<feature type="transmembrane region" description="Helical" evidence="1">
    <location>
        <begin position="68"/>
        <end position="90"/>
    </location>
</feature>
<sequence length="236" mass="27241">MIDDRIQNENRIKKPAAMPKATVPSFARGLNFYKLFWVFFIGCFLGVVVETVFYLVTELRFTNRTGLLYGPFNLVYGFGALLMTIGLHWLTKKHAVWIFLGGSVLGGGFEYLCSWVQETLFGTVSWQYRHLPFNLNGRVSLLFCMFWGALALLWLRWFYPKLSNFIEKIPNKAGIPLTWVLVAFMLFNITVSALAVSRQSQRHNGIAASNAVDEYFDEHYPDDYLKRVYPSMQFVN</sequence>
<feature type="transmembrane region" description="Helical" evidence="1">
    <location>
        <begin position="137"/>
        <end position="157"/>
    </location>
</feature>
<protein>
    <submittedName>
        <fullName evidence="2">ABC transporter permease</fullName>
    </submittedName>
</protein>
<feature type="transmembrane region" description="Helical" evidence="1">
    <location>
        <begin position="96"/>
        <end position="116"/>
    </location>
</feature>
<comment type="caution">
    <text evidence="2">The sequence shown here is derived from an EMBL/GenBank/DDBJ whole genome shotgun (WGS) entry which is preliminary data.</text>
</comment>
<dbReference type="InterPro" id="IPR010540">
    <property type="entry name" value="CmpB_TMEM229"/>
</dbReference>
<evidence type="ECO:0000313" key="3">
    <source>
        <dbReference type="Proteomes" id="UP001489509"/>
    </source>
</evidence>
<feature type="transmembrane region" description="Helical" evidence="1">
    <location>
        <begin position="35"/>
        <end position="56"/>
    </location>
</feature>
<gene>
    <name evidence="2" type="ORF">WMO26_01460</name>
</gene>
<dbReference type="RefSeq" id="WP_349217748.1">
    <property type="nucleotide sequence ID" value="NZ_JBBMFD010000001.1"/>
</dbReference>
<evidence type="ECO:0000313" key="2">
    <source>
        <dbReference type="EMBL" id="MEQ2439490.1"/>
    </source>
</evidence>
<keyword evidence="1" id="KW-0812">Transmembrane</keyword>
<organism evidence="2 3">
    <name type="scientific">Solibaculum intestinale</name>
    <dbReference type="NCBI Taxonomy" id="3133165"/>
    <lineage>
        <taxon>Bacteria</taxon>
        <taxon>Bacillati</taxon>
        <taxon>Bacillota</taxon>
        <taxon>Clostridia</taxon>
        <taxon>Eubacteriales</taxon>
        <taxon>Oscillospiraceae</taxon>
        <taxon>Solibaculum</taxon>
    </lineage>
</organism>
<evidence type="ECO:0000256" key="1">
    <source>
        <dbReference type="SAM" id="Phobius"/>
    </source>
</evidence>
<dbReference type="Proteomes" id="UP001489509">
    <property type="component" value="Unassembled WGS sequence"/>
</dbReference>
<name>A0ABV1DWP5_9FIRM</name>
<reference evidence="2 3" key="1">
    <citation type="submission" date="2024-03" db="EMBL/GenBank/DDBJ databases">
        <title>Human intestinal bacterial collection.</title>
        <authorList>
            <person name="Pauvert C."/>
            <person name="Hitch T.C.A."/>
            <person name="Clavel T."/>
        </authorList>
    </citation>
    <scope>NUCLEOTIDE SEQUENCE [LARGE SCALE GENOMIC DNA]</scope>
    <source>
        <strain evidence="2 3">CLA-JM-H44</strain>
    </source>
</reference>
<keyword evidence="3" id="KW-1185">Reference proteome</keyword>
<feature type="transmembrane region" description="Helical" evidence="1">
    <location>
        <begin position="177"/>
        <end position="196"/>
    </location>
</feature>
<dbReference type="Pfam" id="PF06541">
    <property type="entry name" value="ABC_trans_CmpB"/>
    <property type="match status" value="1"/>
</dbReference>
<proteinExistence type="predicted"/>
<dbReference type="EMBL" id="JBBMFD010000001">
    <property type="protein sequence ID" value="MEQ2439490.1"/>
    <property type="molecule type" value="Genomic_DNA"/>
</dbReference>